<feature type="compositionally biased region" description="Basic residues" evidence="1">
    <location>
        <begin position="372"/>
        <end position="386"/>
    </location>
</feature>
<feature type="compositionally biased region" description="Low complexity" evidence="1">
    <location>
        <begin position="389"/>
        <end position="401"/>
    </location>
</feature>
<comment type="caution">
    <text evidence="2">The sequence shown here is derived from an EMBL/GenBank/DDBJ whole genome shotgun (WGS) entry which is preliminary data.</text>
</comment>
<accession>A0A418Q9I3</accession>
<organism evidence="2 3">
    <name type="scientific">Corynebacterium falsenii</name>
    <dbReference type="NCBI Taxonomy" id="108486"/>
    <lineage>
        <taxon>Bacteria</taxon>
        <taxon>Bacillati</taxon>
        <taxon>Actinomycetota</taxon>
        <taxon>Actinomycetes</taxon>
        <taxon>Mycobacteriales</taxon>
        <taxon>Corynebacteriaceae</taxon>
        <taxon>Corynebacterium</taxon>
    </lineage>
</organism>
<gene>
    <name evidence="2" type="ORF">D3M95_03145</name>
</gene>
<evidence type="ECO:0000313" key="2">
    <source>
        <dbReference type="EMBL" id="RIX36271.1"/>
    </source>
</evidence>
<dbReference type="STRING" id="1451189.CFAL_11200"/>
<dbReference type="InterPro" id="IPR036397">
    <property type="entry name" value="RNaseH_sf"/>
</dbReference>
<feature type="compositionally biased region" description="Basic residues" evidence="1">
    <location>
        <begin position="427"/>
        <end position="441"/>
    </location>
</feature>
<feature type="compositionally biased region" description="Gly residues" evidence="1">
    <location>
        <begin position="338"/>
        <end position="351"/>
    </location>
</feature>
<dbReference type="GO" id="GO:0003676">
    <property type="term" value="F:nucleic acid binding"/>
    <property type="evidence" value="ECO:0007669"/>
    <property type="project" value="InterPro"/>
</dbReference>
<evidence type="ECO:0000256" key="1">
    <source>
        <dbReference type="SAM" id="MobiDB-lite"/>
    </source>
</evidence>
<sequence length="441" mass="46408">MFYAPSPEDSALVGAEVYALTRHLNPGEDAGPWHLHGYRPADLAQSLGFASSAELFKEALDGRTLVLHQAAYTWGFIRHEFRLAQRAANRGRRGRGRGRNVKKVQAPEPTLIIDTLATARRQSVECYDSRLRAIVDCYNDPSSALGSAVVAPEGAMPLVGAVASDERRSIDPDTLLEADARLTAALANAQHRIGGCAQIDPEQLVADHFGLQRSSVRVDAANAPRTHVNPGTWEEGKPLVKGMEFVLSPDVASDPDVLIERGVAAGLVYSEKLNRRSSLVVCNTNHELRGKAMHAERKNIPLVDDAKFLELLDDVAPGEKEERPVKPGMGVRPRTSGLPGGNSGGSAGGSAGKSAGSSAGKSAGGSSSGKQGGHRNGGRSGGRHGGKSGSKSGAKSNKGGNSIPGPTSSTNRGDGKDHGKNNGGNRGGRRRRRGGRRGRSQ</sequence>
<proteinExistence type="predicted"/>
<dbReference type="AlphaFoldDB" id="A0A418Q9I3"/>
<feature type="compositionally biased region" description="Low complexity" evidence="1">
    <location>
        <begin position="352"/>
        <end position="361"/>
    </location>
</feature>
<dbReference type="Proteomes" id="UP000285278">
    <property type="component" value="Unassembled WGS sequence"/>
</dbReference>
<name>A0A418Q9I3_9CORY</name>
<evidence type="ECO:0008006" key="4">
    <source>
        <dbReference type="Google" id="ProtNLM"/>
    </source>
</evidence>
<dbReference type="SUPFAM" id="SSF53098">
    <property type="entry name" value="Ribonuclease H-like"/>
    <property type="match status" value="1"/>
</dbReference>
<feature type="region of interest" description="Disordered" evidence="1">
    <location>
        <begin position="318"/>
        <end position="441"/>
    </location>
</feature>
<feature type="compositionally biased region" description="Gly residues" evidence="1">
    <location>
        <begin position="362"/>
        <end position="371"/>
    </location>
</feature>
<protein>
    <recommendedName>
        <fullName evidence="4">DNA polymerase III subunit epsilon</fullName>
    </recommendedName>
</protein>
<reference evidence="2 3" key="1">
    <citation type="submission" date="2018-09" db="EMBL/GenBank/DDBJ databases">
        <title>Optimization and identification of Corynebacterium falsenii FN1-14 from fish paste.</title>
        <authorList>
            <person name="Daroonpunt R."/>
            <person name="Tanasupawat S."/>
        </authorList>
    </citation>
    <scope>NUCLEOTIDE SEQUENCE [LARGE SCALE GENOMIC DNA]</scope>
    <source>
        <strain evidence="2 3">FN1-14</strain>
    </source>
</reference>
<dbReference type="InterPro" id="IPR012337">
    <property type="entry name" value="RNaseH-like_sf"/>
</dbReference>
<dbReference type="EMBL" id="QXJK01000002">
    <property type="protein sequence ID" value="RIX36271.1"/>
    <property type="molecule type" value="Genomic_DNA"/>
</dbReference>
<evidence type="ECO:0000313" key="3">
    <source>
        <dbReference type="Proteomes" id="UP000285278"/>
    </source>
</evidence>
<keyword evidence="3" id="KW-1185">Reference proteome</keyword>
<dbReference type="Gene3D" id="3.30.420.10">
    <property type="entry name" value="Ribonuclease H-like superfamily/Ribonuclease H"/>
    <property type="match status" value="1"/>
</dbReference>